<gene>
    <name evidence="1" type="ORF">GTP27_12570</name>
</gene>
<dbReference type="RefSeq" id="WP_161039507.1">
    <property type="nucleotide sequence ID" value="NZ_WWCM01000007.1"/>
</dbReference>
<comment type="caution">
    <text evidence="1">The sequence shown here is derived from an EMBL/GenBank/DDBJ whole genome shotgun (WGS) entry which is preliminary data.</text>
</comment>
<dbReference type="EMBL" id="WWCM01000007">
    <property type="protein sequence ID" value="MYM40158.1"/>
    <property type="molecule type" value="Genomic_DNA"/>
</dbReference>
<accession>A0ABW9VL47</accession>
<name>A0ABW9VL47_9BURK</name>
<protein>
    <submittedName>
        <fullName evidence="1">Uncharacterized protein</fullName>
    </submittedName>
</protein>
<organism evidence="1 2">
    <name type="scientific">Duganella qianjiadongensis</name>
    <dbReference type="NCBI Taxonomy" id="2692176"/>
    <lineage>
        <taxon>Bacteria</taxon>
        <taxon>Pseudomonadati</taxon>
        <taxon>Pseudomonadota</taxon>
        <taxon>Betaproteobacteria</taxon>
        <taxon>Burkholderiales</taxon>
        <taxon>Oxalobacteraceae</taxon>
        <taxon>Telluria group</taxon>
        <taxon>Duganella</taxon>
    </lineage>
</organism>
<dbReference type="Proteomes" id="UP000478090">
    <property type="component" value="Unassembled WGS sequence"/>
</dbReference>
<reference evidence="1 2" key="1">
    <citation type="submission" date="2019-12" db="EMBL/GenBank/DDBJ databases">
        <title>Novel species isolated from a subtropical stream in China.</title>
        <authorList>
            <person name="Lu H."/>
        </authorList>
    </citation>
    <scope>NUCLEOTIDE SEQUENCE [LARGE SCALE GENOMIC DNA]</scope>
    <source>
        <strain evidence="1 2">CY13W</strain>
    </source>
</reference>
<keyword evidence="2" id="KW-1185">Reference proteome</keyword>
<proteinExistence type="predicted"/>
<evidence type="ECO:0000313" key="2">
    <source>
        <dbReference type="Proteomes" id="UP000478090"/>
    </source>
</evidence>
<evidence type="ECO:0000313" key="1">
    <source>
        <dbReference type="EMBL" id="MYM40158.1"/>
    </source>
</evidence>
<sequence length="179" mass="20651">MNTSNALKIEFLQAEQSADLAVGKLTNRLHDEELLAQVIYEFTQSSIIMSNAGFACALDKLIYGLASMNPEVAVYDEYHSPGVALLSHEMKDQIQTRIFDVIAKLPEEEMKKKRTVLIETTTGCYLKFPFNKEEESCDNEYFKTKREEKEKLKNHSISFSEWQHKKWVEKNTKASSPKY</sequence>